<feature type="domain" description="RRM" evidence="3">
    <location>
        <begin position="163"/>
        <end position="249"/>
    </location>
</feature>
<proteinExistence type="predicted"/>
<dbReference type="Gene3D" id="3.30.70.330">
    <property type="match status" value="1"/>
</dbReference>
<dbReference type="InterPro" id="IPR034228">
    <property type="entry name" value="Nop6_RRM"/>
</dbReference>
<dbReference type="InterPro" id="IPR035979">
    <property type="entry name" value="RBD_domain_sf"/>
</dbReference>
<name>A0A9P7E432_9AGAM</name>
<evidence type="ECO:0000256" key="1">
    <source>
        <dbReference type="PROSITE-ProRule" id="PRU00176"/>
    </source>
</evidence>
<dbReference type="SUPFAM" id="SSF54928">
    <property type="entry name" value="RNA-binding domain, RBD"/>
    <property type="match status" value="1"/>
</dbReference>
<dbReference type="OrthoDB" id="167718at2759"/>
<feature type="region of interest" description="Disordered" evidence="2">
    <location>
        <begin position="1"/>
        <end position="136"/>
    </location>
</feature>
<dbReference type="CDD" id="cd12400">
    <property type="entry name" value="RRM_Nop6"/>
    <property type="match status" value="1"/>
</dbReference>
<evidence type="ECO:0000259" key="3">
    <source>
        <dbReference type="PROSITE" id="PS50102"/>
    </source>
</evidence>
<dbReference type="PROSITE" id="PS50102">
    <property type="entry name" value="RRM"/>
    <property type="match status" value="1"/>
</dbReference>
<evidence type="ECO:0000313" key="4">
    <source>
        <dbReference type="EMBL" id="KAG1810227.1"/>
    </source>
</evidence>
<protein>
    <recommendedName>
        <fullName evidence="3">RRM domain-containing protein</fullName>
    </recommendedName>
</protein>
<dbReference type="InterPro" id="IPR012677">
    <property type="entry name" value="Nucleotide-bd_a/b_plait_sf"/>
</dbReference>
<dbReference type="GO" id="GO:0003723">
    <property type="term" value="F:RNA binding"/>
    <property type="evidence" value="ECO:0007669"/>
    <property type="project" value="UniProtKB-UniRule"/>
</dbReference>
<feature type="compositionally biased region" description="Basic and acidic residues" evidence="2">
    <location>
        <begin position="67"/>
        <end position="83"/>
    </location>
</feature>
<feature type="compositionally biased region" description="Basic residues" evidence="2">
    <location>
        <begin position="343"/>
        <end position="358"/>
    </location>
</feature>
<dbReference type="RefSeq" id="XP_041167892.1">
    <property type="nucleotide sequence ID" value="XM_041299511.1"/>
</dbReference>
<dbReference type="Proteomes" id="UP000719766">
    <property type="component" value="Unassembled WGS sequence"/>
</dbReference>
<dbReference type="GeneID" id="64593275"/>
<comment type="caution">
    <text evidence="4">The sequence shown here is derived from an EMBL/GenBank/DDBJ whole genome shotgun (WGS) entry which is preliminary data.</text>
</comment>
<evidence type="ECO:0000256" key="2">
    <source>
        <dbReference type="SAM" id="MobiDB-lite"/>
    </source>
</evidence>
<accession>A0A9P7E432</accession>
<sequence length="372" mass="40279">MSSTPKLTKRQKKGIAFREGKGKSKNQGDLEHDVPILELQDLIDSRASGEEGGEVIQGAQRSVGGESKGRKEALVQKDGEKEGLVVATKKRKREVAEDAQGAGDLEGEDGPSGKRGVKRTKGDAGDVAEDAEQGESKIEKSKQRFILFLGMIEHPGESLCLTDTLTSGNLKYTTTLESIEAHFAACDPPPTVRLLAPKPAANKPPSRPVMKSKGCAFLEFRHRNALQQGLKLHHSNLDGRQINVELTAGGGGKGEARLSKLKERNKELESQRVSHVPSVVYLVLSNLIAQQKQLQKKANSKGEEPTSRMDAAKRFSTTSGADQEVQKKRTWTVGDAEDSTTHRGGKKHAKADKARRTKSKDWGTGVNAIPVG</sequence>
<feature type="compositionally biased region" description="Basic and acidic residues" evidence="2">
    <location>
        <begin position="16"/>
        <end position="35"/>
    </location>
</feature>
<organism evidence="4 5">
    <name type="scientific">Suillus plorans</name>
    <dbReference type="NCBI Taxonomy" id="116603"/>
    <lineage>
        <taxon>Eukaryota</taxon>
        <taxon>Fungi</taxon>
        <taxon>Dikarya</taxon>
        <taxon>Basidiomycota</taxon>
        <taxon>Agaricomycotina</taxon>
        <taxon>Agaricomycetes</taxon>
        <taxon>Agaricomycetidae</taxon>
        <taxon>Boletales</taxon>
        <taxon>Suillineae</taxon>
        <taxon>Suillaceae</taxon>
        <taxon>Suillus</taxon>
    </lineage>
</organism>
<reference evidence="4" key="1">
    <citation type="journal article" date="2020" name="New Phytol.">
        <title>Comparative genomics reveals dynamic genome evolution in host specialist ectomycorrhizal fungi.</title>
        <authorList>
            <person name="Lofgren L.A."/>
            <person name="Nguyen N.H."/>
            <person name="Vilgalys R."/>
            <person name="Ruytinx J."/>
            <person name="Liao H.L."/>
            <person name="Branco S."/>
            <person name="Kuo A."/>
            <person name="LaButti K."/>
            <person name="Lipzen A."/>
            <person name="Andreopoulos W."/>
            <person name="Pangilinan J."/>
            <person name="Riley R."/>
            <person name="Hundley H."/>
            <person name="Na H."/>
            <person name="Barry K."/>
            <person name="Grigoriev I.V."/>
            <person name="Stajich J.E."/>
            <person name="Kennedy P.G."/>
        </authorList>
    </citation>
    <scope>NUCLEOTIDE SEQUENCE</scope>
    <source>
        <strain evidence="4">S12</strain>
    </source>
</reference>
<keyword evidence="1" id="KW-0694">RNA-binding</keyword>
<dbReference type="EMBL" id="JABBWE010000001">
    <property type="protein sequence ID" value="KAG1810227.1"/>
    <property type="molecule type" value="Genomic_DNA"/>
</dbReference>
<dbReference type="SMART" id="SM00360">
    <property type="entry name" value="RRM"/>
    <property type="match status" value="1"/>
</dbReference>
<feature type="region of interest" description="Disordered" evidence="2">
    <location>
        <begin position="295"/>
        <end position="372"/>
    </location>
</feature>
<feature type="compositionally biased region" description="Basic and acidic residues" evidence="2">
    <location>
        <begin position="300"/>
        <end position="313"/>
    </location>
</feature>
<dbReference type="AlphaFoldDB" id="A0A9P7E432"/>
<keyword evidence="5" id="KW-1185">Reference proteome</keyword>
<gene>
    <name evidence="4" type="ORF">HD556DRAFT_1302574</name>
</gene>
<dbReference type="InterPro" id="IPR000504">
    <property type="entry name" value="RRM_dom"/>
</dbReference>
<evidence type="ECO:0000313" key="5">
    <source>
        <dbReference type="Proteomes" id="UP000719766"/>
    </source>
</evidence>